<accession>A0A3Q7EQQ7</accession>
<dbReference type="AlphaFoldDB" id="A0A3Q7EQQ7"/>
<evidence type="ECO:0000313" key="2">
    <source>
        <dbReference type="Proteomes" id="UP000004994"/>
    </source>
</evidence>
<dbReference type="EnsemblPlants" id="Solyc01g104437.1.1">
    <property type="protein sequence ID" value="Solyc01g104437.1.1"/>
    <property type="gene ID" value="Solyc01g104437.1"/>
</dbReference>
<name>A0A3Q7EQQ7_SOLLC</name>
<keyword evidence="2" id="KW-1185">Reference proteome</keyword>
<proteinExistence type="predicted"/>
<protein>
    <submittedName>
        <fullName evidence="1">Uncharacterized protein</fullName>
    </submittedName>
</protein>
<dbReference type="InParanoid" id="A0A3Q7EQQ7"/>
<dbReference type="Gramene" id="Solyc01g104437.1.1">
    <property type="protein sequence ID" value="Solyc01g104437.1.1"/>
    <property type="gene ID" value="Solyc01g104437.1"/>
</dbReference>
<sequence>MVENLLQENGRVMKLECTILGKFGYFVFMHVSLQNSLAEHLVRVEVHTGGSLTDNWINFSFGKYASTCELN</sequence>
<evidence type="ECO:0000313" key="1">
    <source>
        <dbReference type="EnsemblPlants" id="Solyc01g104437.1.1"/>
    </source>
</evidence>
<organism evidence="1">
    <name type="scientific">Solanum lycopersicum</name>
    <name type="common">Tomato</name>
    <name type="synonym">Lycopersicon esculentum</name>
    <dbReference type="NCBI Taxonomy" id="4081"/>
    <lineage>
        <taxon>Eukaryota</taxon>
        <taxon>Viridiplantae</taxon>
        <taxon>Streptophyta</taxon>
        <taxon>Embryophyta</taxon>
        <taxon>Tracheophyta</taxon>
        <taxon>Spermatophyta</taxon>
        <taxon>Magnoliopsida</taxon>
        <taxon>eudicotyledons</taxon>
        <taxon>Gunneridae</taxon>
        <taxon>Pentapetalae</taxon>
        <taxon>asterids</taxon>
        <taxon>lamiids</taxon>
        <taxon>Solanales</taxon>
        <taxon>Solanaceae</taxon>
        <taxon>Solanoideae</taxon>
        <taxon>Solaneae</taxon>
        <taxon>Solanum</taxon>
        <taxon>Solanum subgen. Lycopersicon</taxon>
    </lineage>
</organism>
<dbReference type="Proteomes" id="UP000004994">
    <property type="component" value="Chromosome 1"/>
</dbReference>
<reference evidence="1" key="1">
    <citation type="journal article" date="2012" name="Nature">
        <title>The tomato genome sequence provides insights into fleshy fruit evolution.</title>
        <authorList>
            <consortium name="Tomato Genome Consortium"/>
        </authorList>
    </citation>
    <scope>NUCLEOTIDE SEQUENCE [LARGE SCALE GENOMIC DNA]</scope>
    <source>
        <strain evidence="1">cv. Heinz 1706</strain>
    </source>
</reference>
<reference evidence="1" key="2">
    <citation type="submission" date="2019-01" db="UniProtKB">
        <authorList>
            <consortium name="EnsemblPlants"/>
        </authorList>
    </citation>
    <scope>IDENTIFICATION</scope>
    <source>
        <strain evidence="1">cv. Heinz 1706</strain>
    </source>
</reference>